<protein>
    <recommendedName>
        <fullName evidence="2">Carboxylesterase type B domain-containing protein</fullName>
    </recommendedName>
</protein>
<reference evidence="3" key="1">
    <citation type="submission" date="2013-04" db="EMBL/GenBank/DDBJ databases">
        <authorList>
            <person name="Qu J."/>
            <person name="Murali S.C."/>
            <person name="Bandaranaike D."/>
            <person name="Bellair M."/>
            <person name="Blankenburg K."/>
            <person name="Chao H."/>
            <person name="Dinh H."/>
            <person name="Doddapaneni H."/>
            <person name="Downs B."/>
            <person name="Dugan-Rocha S."/>
            <person name="Elkadiri S."/>
            <person name="Gnanaolivu R.D."/>
            <person name="Hernandez B."/>
            <person name="Javaid M."/>
            <person name="Jayaseelan J.C."/>
            <person name="Lee S."/>
            <person name="Li M."/>
            <person name="Ming W."/>
            <person name="Munidasa M."/>
            <person name="Muniz J."/>
            <person name="Nguyen L."/>
            <person name="Ongeri F."/>
            <person name="Osuji N."/>
            <person name="Pu L.-L."/>
            <person name="Puazo M."/>
            <person name="Qu C."/>
            <person name="Quiroz J."/>
            <person name="Raj R."/>
            <person name="Weissenberger G."/>
            <person name="Xin Y."/>
            <person name="Zou X."/>
            <person name="Han Y."/>
            <person name="Richards S."/>
            <person name="Worley K."/>
            <person name="Muzny D."/>
            <person name="Gibbs R."/>
        </authorList>
    </citation>
    <scope>NUCLEOTIDE SEQUENCE</scope>
    <source>
        <strain evidence="3">Sampled in the wild</strain>
    </source>
</reference>
<dbReference type="PANTHER" id="PTHR11559">
    <property type="entry name" value="CARBOXYLESTERASE"/>
    <property type="match status" value="1"/>
</dbReference>
<dbReference type="InterPro" id="IPR050309">
    <property type="entry name" value="Type-B_Carboxylest/Lipase"/>
</dbReference>
<reference evidence="3" key="2">
    <citation type="submission" date="2017-10" db="EMBL/GenBank/DDBJ databases">
        <title>Ladona fulva Genome sequencing and assembly.</title>
        <authorList>
            <person name="Murali S."/>
            <person name="Richards S."/>
            <person name="Bandaranaike D."/>
            <person name="Bellair M."/>
            <person name="Blankenburg K."/>
            <person name="Chao H."/>
            <person name="Dinh H."/>
            <person name="Doddapaneni H."/>
            <person name="Dugan-Rocha S."/>
            <person name="Elkadiri S."/>
            <person name="Gnanaolivu R."/>
            <person name="Hernandez B."/>
            <person name="Skinner E."/>
            <person name="Javaid M."/>
            <person name="Lee S."/>
            <person name="Li M."/>
            <person name="Ming W."/>
            <person name="Munidasa M."/>
            <person name="Muniz J."/>
            <person name="Nguyen L."/>
            <person name="Hughes D."/>
            <person name="Osuji N."/>
            <person name="Pu L.-L."/>
            <person name="Puazo M."/>
            <person name="Qu C."/>
            <person name="Quiroz J."/>
            <person name="Raj R."/>
            <person name="Weissenberger G."/>
            <person name="Xin Y."/>
            <person name="Zou X."/>
            <person name="Han Y."/>
            <person name="Worley K."/>
            <person name="Muzny D."/>
            <person name="Gibbs R."/>
        </authorList>
    </citation>
    <scope>NUCLEOTIDE SEQUENCE</scope>
    <source>
        <strain evidence="3">Sampled in the wild</strain>
    </source>
</reference>
<name>A0A8K0KLA3_LADFU</name>
<evidence type="ECO:0000313" key="3">
    <source>
        <dbReference type="EMBL" id="KAG8236905.1"/>
    </source>
</evidence>
<dbReference type="EMBL" id="KZ309092">
    <property type="protein sequence ID" value="KAG8236905.1"/>
    <property type="molecule type" value="Genomic_DNA"/>
</dbReference>
<dbReference type="AlphaFoldDB" id="A0A8K0KLA3"/>
<evidence type="ECO:0000313" key="4">
    <source>
        <dbReference type="Proteomes" id="UP000792457"/>
    </source>
</evidence>
<dbReference type="InterPro" id="IPR002018">
    <property type="entry name" value="CarbesteraseB"/>
</dbReference>
<dbReference type="Proteomes" id="UP000792457">
    <property type="component" value="Unassembled WGS sequence"/>
</dbReference>
<dbReference type="Gene3D" id="3.40.50.1820">
    <property type="entry name" value="alpha/beta hydrolase"/>
    <property type="match status" value="1"/>
</dbReference>
<proteinExistence type="predicted"/>
<dbReference type="Pfam" id="PF00135">
    <property type="entry name" value="COesterase"/>
    <property type="match status" value="1"/>
</dbReference>
<keyword evidence="1" id="KW-0325">Glycoprotein</keyword>
<keyword evidence="4" id="KW-1185">Reference proteome</keyword>
<accession>A0A8K0KLA3</accession>
<comment type="caution">
    <text evidence="3">The sequence shown here is derived from an EMBL/GenBank/DDBJ whole genome shotgun (WGS) entry which is preliminary data.</text>
</comment>
<dbReference type="InterPro" id="IPR029058">
    <property type="entry name" value="AB_hydrolase_fold"/>
</dbReference>
<dbReference type="SUPFAM" id="SSF53474">
    <property type="entry name" value="alpha/beta-Hydrolases"/>
    <property type="match status" value="1"/>
</dbReference>
<evidence type="ECO:0000259" key="2">
    <source>
        <dbReference type="Pfam" id="PF00135"/>
    </source>
</evidence>
<sequence length="599" mass="67274">MLSRTNFPRLQCNLIFTNMKYLFIAEIFLILATFTNSEDPQTYPVDIEYEPSLSGSPVAHLKNGILRGKILNTPSGKKIYSYLGIRYAHPPTGTRRFKAPEELLEPWEGVKNAYFDGNKCPQLTFPERKFEGDEDCLFLNVYSSKIFEAEDVNQEKLSVFVFLHGGGFSHGSGLSEEYGPQHLLEHDMILVVPNYRIGPFGFLTMGNGDLPLNLGLLDQQMALKWVQRNIAAFGGDPNKVTLGGSNAGAVSTHIHALTPSSHAISGNALTSWGTVELNEAKERALKLVDLLDCKRNVKDKNKSADPSTAAILSCLSSADMDKIMWRAQFTIDLNTDFTFPFVPVIDSNNKEAIFLQQHPEELMSSSSLADIPWMMGVTSHEGLPHSLQVMVAPWVAEAFSENFEENVPIFLGLQAKSRENLKEAGKRIREFYSLNRGIGFGAIKDLAELFSDAFYFTTLMKTVKGYALKNESPLYIYHFSYNYRKSKLAVGVPQGDDVGYLFPGNNTLHTFEPNTEEEEIAKRITRLVASFVSSNKPTDAEAENFSWISASKEEVSFLDIGRNYSILKGSDFHPKRLHLWEEIDRILQKEISQDKKDEL</sequence>
<gene>
    <name evidence="3" type="ORF">J437_LFUL015231</name>
</gene>
<dbReference type="OrthoDB" id="19653at2759"/>
<evidence type="ECO:0000256" key="1">
    <source>
        <dbReference type="ARBA" id="ARBA00023180"/>
    </source>
</evidence>
<organism evidence="3 4">
    <name type="scientific">Ladona fulva</name>
    <name type="common">Scarce chaser dragonfly</name>
    <name type="synonym">Libellula fulva</name>
    <dbReference type="NCBI Taxonomy" id="123851"/>
    <lineage>
        <taxon>Eukaryota</taxon>
        <taxon>Metazoa</taxon>
        <taxon>Ecdysozoa</taxon>
        <taxon>Arthropoda</taxon>
        <taxon>Hexapoda</taxon>
        <taxon>Insecta</taxon>
        <taxon>Pterygota</taxon>
        <taxon>Palaeoptera</taxon>
        <taxon>Odonata</taxon>
        <taxon>Epiprocta</taxon>
        <taxon>Anisoptera</taxon>
        <taxon>Libelluloidea</taxon>
        <taxon>Libellulidae</taxon>
        <taxon>Ladona</taxon>
    </lineage>
</organism>
<feature type="domain" description="Carboxylesterase type B" evidence="2">
    <location>
        <begin position="56"/>
        <end position="565"/>
    </location>
</feature>